<feature type="transmembrane region" description="Helical" evidence="7">
    <location>
        <begin position="478"/>
        <end position="504"/>
    </location>
</feature>
<comment type="caution">
    <text evidence="9">The sequence shown here is derived from an EMBL/GenBank/DDBJ whole genome shotgun (WGS) entry which is preliminary data.</text>
</comment>
<dbReference type="InterPro" id="IPR035906">
    <property type="entry name" value="MetI-like_sf"/>
</dbReference>
<accession>A0A965GD74</accession>
<proteinExistence type="inferred from homology"/>
<feature type="transmembrane region" description="Helical" evidence="7">
    <location>
        <begin position="139"/>
        <end position="162"/>
    </location>
</feature>
<dbReference type="InterPro" id="IPR000515">
    <property type="entry name" value="MetI-like"/>
</dbReference>
<feature type="transmembrane region" description="Helical" evidence="7">
    <location>
        <begin position="9"/>
        <end position="29"/>
    </location>
</feature>
<keyword evidence="3" id="KW-1003">Cell membrane</keyword>
<gene>
    <name evidence="9" type="ORF">EBT44_03990</name>
</gene>
<evidence type="ECO:0000313" key="10">
    <source>
        <dbReference type="Proteomes" id="UP000740727"/>
    </source>
</evidence>
<feature type="transmembrane region" description="Helical" evidence="7">
    <location>
        <begin position="229"/>
        <end position="250"/>
    </location>
</feature>
<sequence length="514" mass="56955">MLAYVIRRLGILFLILFGSSFILYNLAAISGDPIGELRFSDDPGAAQAIIDLTRQLRLDVPPPLRYFIWLKGVVGIFWGKADFGLTRDSLSVATEIGNAIPVSIRLVFVATFVAIVIGIAIGIASALRQYSRFDYTMTFFAFLLFSLPIFWVAVLLKQYMAIQFNNFLSDPKIPLGWLLSLSLLTAVFWASVLTRSRGKFWLIFSTVLIFTAVSIKSLEILGWFTNPRLGPVVVFLLSVGIAFAVTHISVGLSNRTALNASLTMSVLTLGWYFPMQSIFNSQTSILQILGLGVVTIFVATITSLFFSRIDRGPLIRTTILTALLSAFLIVVDKYMRTWSAYMSEDAVNYRPVPTFGQSKPLLPQEDYWIRTLDILVHLVLPTIALTLISLAGYVRFSRGTLLEVLNQDYIRTARAKGLTERTVIMRHAFRNTLIPLTTILVADIVGIIGGAIITERVFGWYGMGTLFNKAISTIDLNLLMGVFFITATLAVLANLIADLLYSALDPRIRAGSGK</sequence>
<keyword evidence="6 7" id="KW-0472">Membrane</keyword>
<dbReference type="EMBL" id="RFXN01000042">
    <property type="protein sequence ID" value="NBR93981.1"/>
    <property type="molecule type" value="Genomic_DNA"/>
</dbReference>
<dbReference type="PANTHER" id="PTHR43163">
    <property type="entry name" value="DIPEPTIDE TRANSPORT SYSTEM PERMEASE PROTEIN DPPB-RELATED"/>
    <property type="match status" value="1"/>
</dbReference>
<comment type="subcellular location">
    <subcellularLocation>
        <location evidence="1 7">Cell membrane</location>
        <topology evidence="1 7">Multi-pass membrane protein</topology>
    </subcellularLocation>
</comment>
<evidence type="ECO:0000256" key="4">
    <source>
        <dbReference type="ARBA" id="ARBA00022692"/>
    </source>
</evidence>
<evidence type="ECO:0000313" key="9">
    <source>
        <dbReference type="EMBL" id="NBR93981.1"/>
    </source>
</evidence>
<protein>
    <submittedName>
        <fullName evidence="9">ABC transporter permease</fullName>
    </submittedName>
</protein>
<dbReference type="Proteomes" id="UP000740727">
    <property type="component" value="Unassembled WGS sequence"/>
</dbReference>
<name>A0A965GD74_9PROT</name>
<feature type="transmembrane region" description="Helical" evidence="7">
    <location>
        <begin position="285"/>
        <end position="306"/>
    </location>
</feature>
<dbReference type="PROSITE" id="PS50928">
    <property type="entry name" value="ABC_TM1"/>
    <property type="match status" value="1"/>
</dbReference>
<feature type="transmembrane region" description="Helical" evidence="7">
    <location>
        <begin position="433"/>
        <end position="458"/>
    </location>
</feature>
<feature type="transmembrane region" description="Helical" evidence="7">
    <location>
        <begin position="200"/>
        <end position="223"/>
    </location>
</feature>
<dbReference type="GO" id="GO:0055085">
    <property type="term" value="P:transmembrane transport"/>
    <property type="evidence" value="ECO:0007669"/>
    <property type="project" value="InterPro"/>
</dbReference>
<feature type="transmembrane region" description="Helical" evidence="7">
    <location>
        <begin position="313"/>
        <end position="331"/>
    </location>
</feature>
<evidence type="ECO:0000259" key="8">
    <source>
        <dbReference type="PROSITE" id="PS50928"/>
    </source>
</evidence>
<organism evidence="9 10">
    <name type="scientific">Candidatus Fonsibacter lacus</name>
    <dbReference type="NCBI Taxonomy" id="2576439"/>
    <lineage>
        <taxon>Bacteria</taxon>
        <taxon>Pseudomonadati</taxon>
        <taxon>Pseudomonadota</taxon>
        <taxon>Alphaproteobacteria</taxon>
        <taxon>Candidatus Pelagibacterales</taxon>
        <taxon>Candidatus Pelagibacterales incertae sedis</taxon>
        <taxon>Candidatus Fonsibacter</taxon>
    </lineage>
</organism>
<dbReference type="GO" id="GO:0005886">
    <property type="term" value="C:plasma membrane"/>
    <property type="evidence" value="ECO:0007669"/>
    <property type="project" value="UniProtKB-SubCell"/>
</dbReference>
<keyword evidence="2 7" id="KW-0813">Transport</keyword>
<feature type="transmembrane region" description="Helical" evidence="7">
    <location>
        <begin position="174"/>
        <end position="193"/>
    </location>
</feature>
<evidence type="ECO:0000256" key="2">
    <source>
        <dbReference type="ARBA" id="ARBA00022448"/>
    </source>
</evidence>
<dbReference type="Gene3D" id="1.10.3720.10">
    <property type="entry name" value="MetI-like"/>
    <property type="match status" value="1"/>
</dbReference>
<reference evidence="9" key="1">
    <citation type="submission" date="2018-10" db="EMBL/GenBank/DDBJ databases">
        <title>Iterative Subtractive Binning of Freshwater Chronoseries Metagenomes Recovers Nearly Complete Genomes from over Four Hundred Novel Species.</title>
        <authorList>
            <person name="Rodriguez-R L.M."/>
            <person name="Tsementzi D."/>
            <person name="Luo C."/>
            <person name="Konstantinidis K.T."/>
        </authorList>
    </citation>
    <scope>NUCLEOTIDE SEQUENCE</scope>
    <source>
        <strain evidence="9">WB5_2A_028</strain>
    </source>
</reference>
<feature type="transmembrane region" description="Helical" evidence="7">
    <location>
        <begin position="374"/>
        <end position="394"/>
    </location>
</feature>
<dbReference type="CDD" id="cd06261">
    <property type="entry name" value="TM_PBP2"/>
    <property type="match status" value="1"/>
</dbReference>
<feature type="domain" description="ABC transmembrane type-1" evidence="8">
    <location>
        <begin position="100"/>
        <end position="501"/>
    </location>
</feature>
<evidence type="ECO:0000256" key="1">
    <source>
        <dbReference type="ARBA" id="ARBA00004651"/>
    </source>
</evidence>
<keyword evidence="5 7" id="KW-1133">Transmembrane helix</keyword>
<evidence type="ECO:0000256" key="6">
    <source>
        <dbReference type="ARBA" id="ARBA00023136"/>
    </source>
</evidence>
<dbReference type="PANTHER" id="PTHR43163:SF6">
    <property type="entry name" value="DIPEPTIDE TRANSPORT SYSTEM PERMEASE PROTEIN DPPB-RELATED"/>
    <property type="match status" value="1"/>
</dbReference>
<evidence type="ECO:0000256" key="3">
    <source>
        <dbReference type="ARBA" id="ARBA00022475"/>
    </source>
</evidence>
<feature type="transmembrane region" description="Helical" evidence="7">
    <location>
        <begin position="106"/>
        <end position="127"/>
    </location>
</feature>
<dbReference type="AlphaFoldDB" id="A0A965GD74"/>
<keyword evidence="4 7" id="KW-0812">Transmembrane</keyword>
<evidence type="ECO:0000256" key="7">
    <source>
        <dbReference type="RuleBase" id="RU363032"/>
    </source>
</evidence>
<dbReference type="Pfam" id="PF00528">
    <property type="entry name" value="BPD_transp_1"/>
    <property type="match status" value="1"/>
</dbReference>
<comment type="similarity">
    <text evidence="7">Belongs to the binding-protein-dependent transport system permease family.</text>
</comment>
<evidence type="ECO:0000256" key="5">
    <source>
        <dbReference type="ARBA" id="ARBA00022989"/>
    </source>
</evidence>
<feature type="transmembrane region" description="Helical" evidence="7">
    <location>
        <begin position="257"/>
        <end position="273"/>
    </location>
</feature>